<name>A0ABR1VVT0_9PEZI</name>
<reference evidence="1 2" key="1">
    <citation type="submission" date="2023-01" db="EMBL/GenBank/DDBJ databases">
        <title>Analysis of 21 Apiospora genomes using comparative genomics revels a genus with tremendous synthesis potential of carbohydrate active enzymes and secondary metabolites.</title>
        <authorList>
            <person name="Sorensen T."/>
        </authorList>
    </citation>
    <scope>NUCLEOTIDE SEQUENCE [LARGE SCALE GENOMIC DNA]</scope>
    <source>
        <strain evidence="1 2">CBS 135458</strain>
    </source>
</reference>
<keyword evidence="2" id="KW-1185">Reference proteome</keyword>
<dbReference type="PANTHER" id="PTHR48079">
    <property type="entry name" value="PROTEIN YEEZ"/>
    <property type="match status" value="1"/>
</dbReference>
<sequence>MADPTTIPRDSLILVTAANGLIASHVADQLLAAGYRVRGTVRNVERCAWMASLFGRVYGPDRLGRGHARRHGGRARAGARRPERAGLRGRVRRGVAGARRGAGRGEAGFFFFGGGQQLRGFVFTSSAWAAYTPDAAIKQTLTQKSWNETALSLAKPSNGIVTFDPSHAEPKYMLAPFMALKTRIERAYWAWVEKEQPNFTCNTVLLDTVMGRCLDPRGPQGVPSTAGMVRWVWDGTGRQVLDAMQPQWHIDTGDAGRLYVAALTQQGVGRERIFGFGERFSWFQVRRLMLEWYGDDRKKDIVPVADVGVDQTEVPNERGAELLRRLGRPGWTGLEESLRANMESIFEAEGASSG</sequence>
<dbReference type="GeneID" id="92089385"/>
<organism evidence="1 2">
    <name type="scientific">Apiospora phragmitis</name>
    <dbReference type="NCBI Taxonomy" id="2905665"/>
    <lineage>
        <taxon>Eukaryota</taxon>
        <taxon>Fungi</taxon>
        <taxon>Dikarya</taxon>
        <taxon>Ascomycota</taxon>
        <taxon>Pezizomycotina</taxon>
        <taxon>Sordariomycetes</taxon>
        <taxon>Xylariomycetidae</taxon>
        <taxon>Amphisphaeriales</taxon>
        <taxon>Apiosporaceae</taxon>
        <taxon>Apiospora</taxon>
    </lineage>
</organism>
<protein>
    <submittedName>
        <fullName evidence="1">Aldehyde reductase</fullName>
    </submittedName>
</protein>
<dbReference type="Proteomes" id="UP001480595">
    <property type="component" value="Unassembled WGS sequence"/>
</dbReference>
<accession>A0ABR1VVT0</accession>
<proteinExistence type="predicted"/>
<gene>
    <name evidence="1" type="ORF">PG994_004913</name>
</gene>
<dbReference type="InterPro" id="IPR036291">
    <property type="entry name" value="NAD(P)-bd_dom_sf"/>
</dbReference>
<dbReference type="EMBL" id="JAQQWL010000005">
    <property type="protein sequence ID" value="KAK8074014.1"/>
    <property type="molecule type" value="Genomic_DNA"/>
</dbReference>
<comment type="caution">
    <text evidence="1">The sequence shown here is derived from an EMBL/GenBank/DDBJ whole genome shotgun (WGS) entry which is preliminary data.</text>
</comment>
<dbReference type="PANTHER" id="PTHR48079:SF6">
    <property type="entry name" value="NAD(P)-BINDING DOMAIN-CONTAINING PROTEIN-RELATED"/>
    <property type="match status" value="1"/>
</dbReference>
<dbReference type="SUPFAM" id="SSF51735">
    <property type="entry name" value="NAD(P)-binding Rossmann-fold domains"/>
    <property type="match status" value="1"/>
</dbReference>
<dbReference type="InterPro" id="IPR051783">
    <property type="entry name" value="NAD(P)-dependent_oxidoreduct"/>
</dbReference>
<evidence type="ECO:0000313" key="1">
    <source>
        <dbReference type="EMBL" id="KAK8074014.1"/>
    </source>
</evidence>
<evidence type="ECO:0000313" key="2">
    <source>
        <dbReference type="Proteomes" id="UP001480595"/>
    </source>
</evidence>
<dbReference type="Gene3D" id="3.40.50.720">
    <property type="entry name" value="NAD(P)-binding Rossmann-like Domain"/>
    <property type="match status" value="2"/>
</dbReference>
<dbReference type="RefSeq" id="XP_066718489.1">
    <property type="nucleotide sequence ID" value="XM_066856322.1"/>
</dbReference>